<evidence type="ECO:0000313" key="2">
    <source>
        <dbReference type="Proteomes" id="UP001500728"/>
    </source>
</evidence>
<name>A0ABP6R4X0_9ACTN</name>
<gene>
    <name evidence="1" type="ORF">GCM10010469_58500</name>
</gene>
<organism evidence="1 2">
    <name type="scientific">Streptomyces labedae</name>
    <dbReference type="NCBI Taxonomy" id="285569"/>
    <lineage>
        <taxon>Bacteria</taxon>
        <taxon>Bacillati</taxon>
        <taxon>Actinomycetota</taxon>
        <taxon>Actinomycetes</taxon>
        <taxon>Kitasatosporales</taxon>
        <taxon>Streptomycetaceae</taxon>
        <taxon>Streptomyces</taxon>
    </lineage>
</organism>
<reference evidence="2" key="1">
    <citation type="journal article" date="2019" name="Int. J. Syst. Evol. Microbiol.">
        <title>The Global Catalogue of Microorganisms (GCM) 10K type strain sequencing project: providing services to taxonomists for standard genome sequencing and annotation.</title>
        <authorList>
            <consortium name="The Broad Institute Genomics Platform"/>
            <consortium name="The Broad Institute Genome Sequencing Center for Infectious Disease"/>
            <person name="Wu L."/>
            <person name="Ma J."/>
        </authorList>
    </citation>
    <scope>NUCLEOTIDE SEQUENCE [LARGE SCALE GENOMIC DNA]</scope>
    <source>
        <strain evidence="2">JCM 9381</strain>
    </source>
</reference>
<keyword evidence="2" id="KW-1185">Reference proteome</keyword>
<sequence>MEAVAGEADRGAVEDLPAAGVEVFLGYASHAANLKRTFLLDKGTRWRDGVGETKTNDPSF</sequence>
<proteinExistence type="predicted"/>
<comment type="caution">
    <text evidence="1">The sequence shown here is derived from an EMBL/GenBank/DDBJ whole genome shotgun (WGS) entry which is preliminary data.</text>
</comment>
<evidence type="ECO:0000313" key="1">
    <source>
        <dbReference type="EMBL" id="GAA3276424.1"/>
    </source>
</evidence>
<accession>A0ABP6R4X0</accession>
<dbReference type="EMBL" id="BAAAUW010000039">
    <property type="protein sequence ID" value="GAA3276424.1"/>
    <property type="molecule type" value="Genomic_DNA"/>
</dbReference>
<protein>
    <submittedName>
        <fullName evidence="1">Uncharacterized protein</fullName>
    </submittedName>
</protein>
<dbReference type="Proteomes" id="UP001500728">
    <property type="component" value="Unassembled WGS sequence"/>
</dbReference>